<gene>
    <name evidence="3" type="ORF">VNO77_34479</name>
</gene>
<feature type="coiled-coil region" evidence="1">
    <location>
        <begin position="420"/>
        <end position="447"/>
    </location>
</feature>
<dbReference type="PANTHER" id="PTHR47340">
    <property type="entry name" value="DUPLICATED HOMEODOMAIN-LIKE SUPERFAMILY PROTEIN"/>
    <property type="match status" value="1"/>
</dbReference>
<dbReference type="Proteomes" id="UP001367508">
    <property type="component" value="Unassembled WGS sequence"/>
</dbReference>
<feature type="region of interest" description="Disordered" evidence="2">
    <location>
        <begin position="54"/>
        <end position="124"/>
    </location>
</feature>
<evidence type="ECO:0000313" key="3">
    <source>
        <dbReference type="EMBL" id="KAK7315897.1"/>
    </source>
</evidence>
<feature type="compositionally biased region" description="Polar residues" evidence="2">
    <location>
        <begin position="298"/>
        <end position="308"/>
    </location>
</feature>
<name>A0AAN9KEC8_CANGL</name>
<feature type="compositionally biased region" description="Basic and acidic residues" evidence="2">
    <location>
        <begin position="76"/>
        <end position="86"/>
    </location>
</feature>
<feature type="compositionally biased region" description="Low complexity" evidence="2">
    <location>
        <begin position="204"/>
        <end position="224"/>
    </location>
</feature>
<organism evidence="3 4">
    <name type="scientific">Canavalia gladiata</name>
    <name type="common">Sword bean</name>
    <name type="synonym">Dolichos gladiatus</name>
    <dbReference type="NCBI Taxonomy" id="3824"/>
    <lineage>
        <taxon>Eukaryota</taxon>
        <taxon>Viridiplantae</taxon>
        <taxon>Streptophyta</taxon>
        <taxon>Embryophyta</taxon>
        <taxon>Tracheophyta</taxon>
        <taxon>Spermatophyta</taxon>
        <taxon>Magnoliopsida</taxon>
        <taxon>eudicotyledons</taxon>
        <taxon>Gunneridae</taxon>
        <taxon>Pentapetalae</taxon>
        <taxon>rosids</taxon>
        <taxon>fabids</taxon>
        <taxon>Fabales</taxon>
        <taxon>Fabaceae</taxon>
        <taxon>Papilionoideae</taxon>
        <taxon>50 kb inversion clade</taxon>
        <taxon>NPAAA clade</taxon>
        <taxon>indigoferoid/millettioid clade</taxon>
        <taxon>Phaseoleae</taxon>
        <taxon>Canavalia</taxon>
    </lineage>
</organism>
<protein>
    <submittedName>
        <fullName evidence="3">Uncharacterized protein</fullName>
    </submittedName>
</protein>
<feature type="compositionally biased region" description="Basic and acidic residues" evidence="2">
    <location>
        <begin position="93"/>
        <end position="117"/>
    </location>
</feature>
<feature type="compositionally biased region" description="Basic and acidic residues" evidence="2">
    <location>
        <begin position="225"/>
        <end position="235"/>
    </location>
</feature>
<evidence type="ECO:0000256" key="2">
    <source>
        <dbReference type="SAM" id="MobiDB-lite"/>
    </source>
</evidence>
<comment type="caution">
    <text evidence="3">The sequence shown here is derived from an EMBL/GenBank/DDBJ whole genome shotgun (WGS) entry which is preliminary data.</text>
</comment>
<dbReference type="AlphaFoldDB" id="A0AAN9KEC8"/>
<evidence type="ECO:0000256" key="1">
    <source>
        <dbReference type="SAM" id="Coils"/>
    </source>
</evidence>
<keyword evidence="4" id="KW-1185">Reference proteome</keyword>
<keyword evidence="1" id="KW-0175">Coiled coil</keyword>
<reference evidence="3 4" key="1">
    <citation type="submission" date="2024-01" db="EMBL/GenBank/DDBJ databases">
        <title>The genomes of 5 underutilized Papilionoideae crops provide insights into root nodulation and disease resistanc.</title>
        <authorList>
            <person name="Jiang F."/>
        </authorList>
    </citation>
    <scope>NUCLEOTIDE SEQUENCE [LARGE SCALE GENOMIC DNA]</scope>
    <source>
        <strain evidence="3">LVBAO_FW01</strain>
        <tissue evidence="3">Leaves</tissue>
    </source>
</reference>
<dbReference type="EMBL" id="JAYMYQ010000008">
    <property type="protein sequence ID" value="KAK7315897.1"/>
    <property type="molecule type" value="Genomic_DNA"/>
</dbReference>
<sequence>MPSEPIPWDRKDFFKERKHDRFESPARWRDSSSHYGSREFSRWGSAEFRRTAGHGKQGGWHLFPEESAHGYAPSRSSDKILEEDNCRPAVSRGDGKYGRSNRENRGSFSQRDWRGHPWETSNGSLNLPRRQLDVNNDLRSVDDMITYSSHPRSDFVNTWEQHHLKDQHNKMGGANGFGTSQRYDRESSLGSIDWKPLKWTRSGSLSARGSGFSHSSSSRSIRGADSCERKAELQHKNATIIESNSREAAAYATSSAPSEETNSRKKPRLNWGEGLAKFEKKKVEGPDVRANKDGHLLSPTNMEPSNMLSPSLVDKSPKVTGFSDCASPASPSSVACSSSPGVDDKLFVKAANVDNDASNLSGSPGPGSPKRFSFDLEKVDIDSLTSLGSSLVELLQSDDPSSVDSSLLRSTAMNKLLIWKAGISKVLEVTETEIDLLENELKSLNPESRDRFPCSAAAGSLLLCYNAKSSEDVGGSDKVTRPELLQISSDDDNVEKMPLSTNLRDVLDNGKEDDIDSPGTATSKFVEPQPLINAVSSCDARKYGTCSEDLEGIQSTDTKFLVPCTYRKVASVSACGDGNSAMENKDGMDANSGTSFYSSADDALYNTIISSNKESAKRTYEVFAKLLPEESVEISNIGVSSSSHSLNGAFIMEKFAEKKRFARFKENILTIKFKALHHLWKEDMRLLSTRKCRPKSHKRFELGLRTIGCGHQKNRSSIRSRFPFPGMDMIHSISFFAKNMALILLFVSSCKLV</sequence>
<proteinExistence type="predicted"/>
<accession>A0AAN9KEC8</accession>
<evidence type="ECO:0000313" key="4">
    <source>
        <dbReference type="Proteomes" id="UP001367508"/>
    </source>
</evidence>
<feature type="region of interest" description="Disordered" evidence="2">
    <location>
        <begin position="203"/>
        <end position="271"/>
    </location>
</feature>
<dbReference type="PANTHER" id="PTHR47340:SF1">
    <property type="entry name" value="DUPLICATED HOMEODOMAIN-LIKE SUPERFAMILY PROTEIN"/>
    <property type="match status" value="1"/>
</dbReference>
<feature type="region of interest" description="Disordered" evidence="2">
    <location>
        <begin position="288"/>
        <end position="308"/>
    </location>
</feature>